<dbReference type="GO" id="GO:0032993">
    <property type="term" value="C:protein-DNA complex"/>
    <property type="evidence" value="ECO:0007669"/>
    <property type="project" value="TreeGrafter"/>
</dbReference>
<dbReference type="PROSITE" id="PS50931">
    <property type="entry name" value="HTH_LYSR"/>
    <property type="match status" value="1"/>
</dbReference>
<dbReference type="GO" id="GO:0003677">
    <property type="term" value="F:DNA binding"/>
    <property type="evidence" value="ECO:0007669"/>
    <property type="project" value="UniProtKB-KW"/>
</dbReference>
<dbReference type="InterPro" id="IPR036390">
    <property type="entry name" value="WH_DNA-bd_sf"/>
</dbReference>
<evidence type="ECO:0000313" key="6">
    <source>
        <dbReference type="EMBL" id="SEC33863.1"/>
    </source>
</evidence>
<dbReference type="Pfam" id="PF00126">
    <property type="entry name" value="HTH_1"/>
    <property type="match status" value="1"/>
</dbReference>
<dbReference type="Gene3D" id="1.10.10.10">
    <property type="entry name" value="Winged helix-like DNA-binding domain superfamily/Winged helix DNA-binding domain"/>
    <property type="match status" value="1"/>
</dbReference>
<sequence>MVENRHLRYFLEVAKTLHMTRAAEGLHIAQPALTQNMHQLEAELGVRLFDREGRRLSLTAAGLVFVEEARKSLRTFEGAQLAAQRAARGEGGEIAIGFQSTAGLAVIPKLLKELGNRYPEIKVVLKEMGSSAQKNALRQAEIDVGILYSLPDREFAHHMLVPESLVVAIPEVHALAARESISMQDLRDEIFVLPALESAELLRESVMAECADAGFKPYRIQDITTAQTALGLVSVGFGISILPASIRFLERPGVVIRPIRNSRLQAQLTLMWSPTHPSPIIPKLKECLD</sequence>
<dbReference type="PRINTS" id="PR00039">
    <property type="entry name" value="HTHLYSR"/>
</dbReference>
<evidence type="ECO:0000313" key="7">
    <source>
        <dbReference type="Proteomes" id="UP000182409"/>
    </source>
</evidence>
<dbReference type="FunFam" id="1.10.10.10:FF:000001">
    <property type="entry name" value="LysR family transcriptional regulator"/>
    <property type="match status" value="1"/>
</dbReference>
<proteinExistence type="inferred from homology"/>
<evidence type="ECO:0000256" key="4">
    <source>
        <dbReference type="ARBA" id="ARBA00023163"/>
    </source>
</evidence>
<comment type="similarity">
    <text evidence="1">Belongs to the LysR transcriptional regulatory family.</text>
</comment>
<dbReference type="InterPro" id="IPR036388">
    <property type="entry name" value="WH-like_DNA-bd_sf"/>
</dbReference>
<dbReference type="CDD" id="cd08414">
    <property type="entry name" value="PBP2_LTTR_aromatics_like"/>
    <property type="match status" value="1"/>
</dbReference>
<accession>A0A1H4RPP9</accession>
<organism evidence="6 7">
    <name type="scientific">Terriglobus roseus</name>
    <dbReference type="NCBI Taxonomy" id="392734"/>
    <lineage>
        <taxon>Bacteria</taxon>
        <taxon>Pseudomonadati</taxon>
        <taxon>Acidobacteriota</taxon>
        <taxon>Terriglobia</taxon>
        <taxon>Terriglobales</taxon>
        <taxon>Acidobacteriaceae</taxon>
        <taxon>Terriglobus</taxon>
    </lineage>
</organism>
<dbReference type="Proteomes" id="UP000182409">
    <property type="component" value="Unassembled WGS sequence"/>
</dbReference>
<dbReference type="InterPro" id="IPR005119">
    <property type="entry name" value="LysR_subst-bd"/>
</dbReference>
<dbReference type="PANTHER" id="PTHR30346">
    <property type="entry name" value="TRANSCRIPTIONAL DUAL REGULATOR HCAR-RELATED"/>
    <property type="match status" value="1"/>
</dbReference>
<dbReference type="AlphaFoldDB" id="A0A1H4RPP9"/>
<name>A0A1H4RPP9_9BACT</name>
<keyword evidence="4" id="KW-0804">Transcription</keyword>
<feature type="domain" description="HTH lysR-type" evidence="5">
    <location>
        <begin position="2"/>
        <end position="59"/>
    </location>
</feature>
<evidence type="ECO:0000256" key="1">
    <source>
        <dbReference type="ARBA" id="ARBA00009437"/>
    </source>
</evidence>
<dbReference type="GO" id="GO:0003700">
    <property type="term" value="F:DNA-binding transcription factor activity"/>
    <property type="evidence" value="ECO:0007669"/>
    <property type="project" value="InterPro"/>
</dbReference>
<dbReference type="SUPFAM" id="SSF53850">
    <property type="entry name" value="Periplasmic binding protein-like II"/>
    <property type="match status" value="1"/>
</dbReference>
<dbReference type="Gene3D" id="3.40.190.10">
    <property type="entry name" value="Periplasmic binding protein-like II"/>
    <property type="match status" value="2"/>
</dbReference>
<protein>
    <submittedName>
        <fullName evidence="6">Transcriptional regulator, LysR family</fullName>
    </submittedName>
</protein>
<dbReference type="RefSeq" id="WP_074656069.1">
    <property type="nucleotide sequence ID" value="NZ_FNSD01000001.1"/>
</dbReference>
<dbReference type="InterPro" id="IPR000847">
    <property type="entry name" value="LysR_HTH_N"/>
</dbReference>
<evidence type="ECO:0000256" key="2">
    <source>
        <dbReference type="ARBA" id="ARBA00023015"/>
    </source>
</evidence>
<keyword evidence="3" id="KW-0238">DNA-binding</keyword>
<dbReference type="PANTHER" id="PTHR30346:SF0">
    <property type="entry name" value="HCA OPERON TRANSCRIPTIONAL ACTIVATOR HCAR"/>
    <property type="match status" value="1"/>
</dbReference>
<dbReference type="Pfam" id="PF03466">
    <property type="entry name" value="LysR_substrate"/>
    <property type="match status" value="1"/>
</dbReference>
<keyword evidence="2" id="KW-0805">Transcription regulation</keyword>
<gene>
    <name evidence="6" type="ORF">SAMN05443244_3217</name>
</gene>
<reference evidence="6 7" key="1">
    <citation type="submission" date="2016-10" db="EMBL/GenBank/DDBJ databases">
        <authorList>
            <person name="de Groot N.N."/>
        </authorList>
    </citation>
    <scope>NUCLEOTIDE SEQUENCE [LARGE SCALE GENOMIC DNA]</scope>
    <source>
        <strain evidence="6 7">AB35.6</strain>
    </source>
</reference>
<dbReference type="OrthoDB" id="9803735at2"/>
<evidence type="ECO:0000259" key="5">
    <source>
        <dbReference type="PROSITE" id="PS50931"/>
    </source>
</evidence>
<dbReference type="SUPFAM" id="SSF46785">
    <property type="entry name" value="Winged helix' DNA-binding domain"/>
    <property type="match status" value="1"/>
</dbReference>
<dbReference type="EMBL" id="FNSD01000001">
    <property type="protein sequence ID" value="SEC33863.1"/>
    <property type="molecule type" value="Genomic_DNA"/>
</dbReference>
<evidence type="ECO:0000256" key="3">
    <source>
        <dbReference type="ARBA" id="ARBA00023125"/>
    </source>
</evidence>